<keyword evidence="2" id="KW-0732">Signal</keyword>
<dbReference type="PROSITE" id="PS51257">
    <property type="entry name" value="PROKAR_LIPOPROTEIN"/>
    <property type="match status" value="1"/>
</dbReference>
<feature type="signal peptide" evidence="2">
    <location>
        <begin position="1"/>
        <end position="24"/>
    </location>
</feature>
<keyword evidence="4" id="KW-1185">Reference proteome</keyword>
<protein>
    <recommendedName>
        <fullName evidence="5">Lipoprotein</fullName>
    </recommendedName>
</protein>
<comment type="caution">
    <text evidence="3">The sequence shown here is derived from an EMBL/GenBank/DDBJ whole genome shotgun (WGS) entry which is preliminary data.</text>
</comment>
<feature type="region of interest" description="Disordered" evidence="1">
    <location>
        <begin position="26"/>
        <end position="76"/>
    </location>
</feature>
<feature type="compositionally biased region" description="Low complexity" evidence="1">
    <location>
        <begin position="33"/>
        <end position="75"/>
    </location>
</feature>
<evidence type="ECO:0000313" key="4">
    <source>
        <dbReference type="Proteomes" id="UP000051439"/>
    </source>
</evidence>
<proteinExistence type="predicted"/>
<evidence type="ECO:0000256" key="1">
    <source>
        <dbReference type="SAM" id="MobiDB-lite"/>
    </source>
</evidence>
<name>A0A0R1NZI0_9LACO</name>
<dbReference type="Proteomes" id="UP000051439">
    <property type="component" value="Unassembled WGS sequence"/>
</dbReference>
<dbReference type="AlphaFoldDB" id="A0A0R1NZI0"/>
<evidence type="ECO:0000313" key="3">
    <source>
        <dbReference type="EMBL" id="KRL23141.1"/>
    </source>
</evidence>
<evidence type="ECO:0000256" key="2">
    <source>
        <dbReference type="SAM" id="SignalP"/>
    </source>
</evidence>
<organism evidence="3 4">
    <name type="scientific">Lentilactobacillus kisonensis DSM 19906 = JCM 15041</name>
    <dbReference type="NCBI Taxonomy" id="1423766"/>
    <lineage>
        <taxon>Bacteria</taxon>
        <taxon>Bacillati</taxon>
        <taxon>Bacillota</taxon>
        <taxon>Bacilli</taxon>
        <taxon>Lactobacillales</taxon>
        <taxon>Lactobacillaceae</taxon>
        <taxon>Lentilactobacillus</taxon>
    </lineage>
</organism>
<gene>
    <name evidence="3" type="ORF">FC98_GL001181</name>
</gene>
<accession>A0A0R1NZI0</accession>
<dbReference type="EMBL" id="AZEB01000002">
    <property type="protein sequence ID" value="KRL23141.1"/>
    <property type="molecule type" value="Genomic_DNA"/>
</dbReference>
<evidence type="ECO:0008006" key="5">
    <source>
        <dbReference type="Google" id="ProtNLM"/>
    </source>
</evidence>
<dbReference type="RefSeq" id="WP_008857085.1">
    <property type="nucleotide sequence ID" value="NZ_AZEB01000002.1"/>
</dbReference>
<reference evidence="3 4" key="1">
    <citation type="journal article" date="2015" name="Genome Announc.">
        <title>Expanding the biotechnology potential of lactobacilli through comparative genomics of 213 strains and associated genera.</title>
        <authorList>
            <person name="Sun Z."/>
            <person name="Harris H.M."/>
            <person name="McCann A."/>
            <person name="Guo C."/>
            <person name="Argimon S."/>
            <person name="Zhang W."/>
            <person name="Yang X."/>
            <person name="Jeffery I.B."/>
            <person name="Cooney J.C."/>
            <person name="Kagawa T.F."/>
            <person name="Liu W."/>
            <person name="Song Y."/>
            <person name="Salvetti E."/>
            <person name="Wrobel A."/>
            <person name="Rasinkangas P."/>
            <person name="Parkhill J."/>
            <person name="Rea M.C."/>
            <person name="O'Sullivan O."/>
            <person name="Ritari J."/>
            <person name="Douillard F.P."/>
            <person name="Paul Ross R."/>
            <person name="Yang R."/>
            <person name="Briner A.E."/>
            <person name="Felis G.E."/>
            <person name="de Vos W.M."/>
            <person name="Barrangou R."/>
            <person name="Klaenhammer T.R."/>
            <person name="Caufield P.W."/>
            <person name="Cui Y."/>
            <person name="Zhang H."/>
            <person name="O'Toole P.W."/>
        </authorList>
    </citation>
    <scope>NUCLEOTIDE SEQUENCE [LARGE SCALE GENOMIC DNA]</scope>
    <source>
        <strain evidence="3 4">DSM 19906</strain>
    </source>
</reference>
<feature type="chain" id="PRO_5006408744" description="Lipoprotein" evidence="2">
    <location>
        <begin position="25"/>
        <end position="281"/>
    </location>
</feature>
<dbReference type="PATRIC" id="fig|1423766.4.peg.1218"/>
<sequence>MKVYKLGGILLLSLILVGCGNGNADKSKLSSESKTTMQNSSSASSSSQTSKQAAASSSNAASSSSATTKTSGSQANDNYDFSSLTKQLASQLPGTKLPQASGLSQSSKAVHIRYTGNSANNTIYYSLGNEGLKLNDASIKSESAYAVLSKKTYDSAHAAQQELDYTSPQANKGLPKINLGHSIVGHIQGGAGQQYISWNEGNWSVNVHGSKVNNTSPRKSAKTMAAMFDTYALPAPKNQGTIKFSVGTGQDQTIAWQENNVIYTLKTNDQAVGIRMAASIK</sequence>